<keyword evidence="6 9" id="KW-1133">Transmembrane helix</keyword>
<proteinExistence type="inferred from homology"/>
<feature type="transmembrane region" description="Helical" evidence="9">
    <location>
        <begin position="232"/>
        <end position="253"/>
    </location>
</feature>
<dbReference type="GO" id="GO:0010043">
    <property type="term" value="P:response to zinc ion"/>
    <property type="evidence" value="ECO:0007669"/>
    <property type="project" value="TreeGrafter"/>
</dbReference>
<dbReference type="OrthoDB" id="9804300at2"/>
<dbReference type="Proteomes" id="UP000324260">
    <property type="component" value="Unassembled WGS sequence"/>
</dbReference>
<feature type="transmembrane region" description="Helical" evidence="9">
    <location>
        <begin position="94"/>
        <end position="115"/>
    </location>
</feature>
<dbReference type="InterPro" id="IPR037294">
    <property type="entry name" value="ABC_BtuC-like"/>
</dbReference>
<dbReference type="CDD" id="cd06550">
    <property type="entry name" value="TM_ABC_iron-siderophores_like"/>
    <property type="match status" value="1"/>
</dbReference>
<evidence type="ECO:0000256" key="3">
    <source>
        <dbReference type="ARBA" id="ARBA00022448"/>
    </source>
</evidence>
<evidence type="ECO:0000256" key="2">
    <source>
        <dbReference type="ARBA" id="ARBA00008034"/>
    </source>
</evidence>
<evidence type="ECO:0000256" key="4">
    <source>
        <dbReference type="ARBA" id="ARBA00022475"/>
    </source>
</evidence>
<dbReference type="AlphaFoldDB" id="A0A5D9DD04"/>
<feature type="transmembrane region" description="Helical" evidence="9">
    <location>
        <begin position="12"/>
        <end position="32"/>
    </location>
</feature>
<keyword evidence="4" id="KW-1003">Cell membrane</keyword>
<dbReference type="RefSeq" id="WP_149320788.1">
    <property type="nucleotide sequence ID" value="NZ_JARWAH010000001.1"/>
</dbReference>
<feature type="transmembrane region" description="Helical" evidence="9">
    <location>
        <begin position="39"/>
        <end position="58"/>
    </location>
</feature>
<keyword evidence="11" id="KW-1185">Reference proteome</keyword>
<feature type="transmembrane region" description="Helical" evidence="9">
    <location>
        <begin position="148"/>
        <end position="167"/>
    </location>
</feature>
<keyword evidence="7 9" id="KW-0472">Membrane</keyword>
<comment type="subcellular location">
    <subcellularLocation>
        <location evidence="1 8">Cell membrane</location>
        <topology evidence="1 8">Multi-pass membrane protein</topology>
    </subcellularLocation>
</comment>
<feature type="transmembrane region" description="Helical" evidence="9">
    <location>
        <begin position="203"/>
        <end position="220"/>
    </location>
</feature>
<evidence type="ECO:0000256" key="9">
    <source>
        <dbReference type="SAM" id="Phobius"/>
    </source>
</evidence>
<evidence type="ECO:0000256" key="7">
    <source>
        <dbReference type="ARBA" id="ARBA00023136"/>
    </source>
</evidence>
<evidence type="ECO:0000256" key="5">
    <source>
        <dbReference type="ARBA" id="ARBA00022692"/>
    </source>
</evidence>
<keyword evidence="5 8" id="KW-0812">Transmembrane</keyword>
<reference evidence="10 11" key="1">
    <citation type="submission" date="2019-08" db="EMBL/GenBank/DDBJ databases">
        <title>Draft Genome Sequence of Halomonas eurihalina Isolated from Preserved Hide-surface.</title>
        <authorList>
            <person name="Hussain S.A."/>
            <person name="Xu A."/>
            <person name="Sarker M."/>
            <person name="Sommers C."/>
        </authorList>
    </citation>
    <scope>NUCLEOTIDE SEQUENCE [LARGE SCALE GENOMIC DNA]</scope>
    <source>
        <strain evidence="10 11">MS1</strain>
    </source>
</reference>
<sequence length="386" mass="41797">MLASLFDNAPLMIMLVGSLVGIASSLVGTFLVLRGVSMLSDAIGHSIVFGIVVVWLLTHQQSGPVQIVGAALTGLLTVFLTELLVSTRRVKKDAAIGLVFPVLFSAGVLLLNLYARDVHIDTHTVLLGEIGFVWLDTLTIGDYRVPQSLVWMGAMTLINGAFVTLFYKELKIATFDEALAKALGLAPGVLFYLLLLLTSGTAVAAFDAVGAVLFVAFVIVPPSTAYLLTDRLWMMFIYGALVSIASSVSGYFLAVAWNVSIGGMMAVMTGVFLLLAFLVGPRYGMIAQVLRRRGQRRINEIRTLAVHLYNHEDGPEQWVENVTRALSEHLLWDGAKANRVVERSCTEGLIERRGETLMLTAAGREMAREILEPTRNGTGSLTTTAP</sequence>
<dbReference type="GO" id="GO:0055085">
    <property type="term" value="P:transmembrane transport"/>
    <property type="evidence" value="ECO:0007669"/>
    <property type="project" value="InterPro"/>
</dbReference>
<dbReference type="GO" id="GO:0043190">
    <property type="term" value="C:ATP-binding cassette (ABC) transporter complex"/>
    <property type="evidence" value="ECO:0007669"/>
    <property type="project" value="InterPro"/>
</dbReference>
<dbReference type="EMBL" id="VTPU01000001">
    <property type="protein sequence ID" value="TZG41597.1"/>
    <property type="molecule type" value="Genomic_DNA"/>
</dbReference>
<accession>A0A5D9DD04</accession>
<evidence type="ECO:0000313" key="11">
    <source>
        <dbReference type="Proteomes" id="UP000324260"/>
    </source>
</evidence>
<feature type="transmembrane region" description="Helical" evidence="9">
    <location>
        <begin position="64"/>
        <end position="85"/>
    </location>
</feature>
<comment type="caution">
    <text evidence="10">The sequence shown here is derived from an EMBL/GenBank/DDBJ whole genome shotgun (WGS) entry which is preliminary data.</text>
</comment>
<feature type="transmembrane region" description="Helical" evidence="9">
    <location>
        <begin position="179"/>
        <end position="197"/>
    </location>
</feature>
<name>A0A5D9DD04_HALER</name>
<gene>
    <name evidence="10" type="ORF">FZZ93_02760</name>
</gene>
<comment type="similarity">
    <text evidence="2 8">Belongs to the ABC-3 integral membrane protein family.</text>
</comment>
<keyword evidence="3 8" id="KW-0813">Transport</keyword>
<evidence type="ECO:0000256" key="6">
    <source>
        <dbReference type="ARBA" id="ARBA00022989"/>
    </source>
</evidence>
<evidence type="ECO:0000313" key="10">
    <source>
        <dbReference type="EMBL" id="TZG41597.1"/>
    </source>
</evidence>
<evidence type="ECO:0000256" key="1">
    <source>
        <dbReference type="ARBA" id="ARBA00004651"/>
    </source>
</evidence>
<dbReference type="SUPFAM" id="SSF81345">
    <property type="entry name" value="ABC transporter involved in vitamin B12 uptake, BtuC"/>
    <property type="match status" value="1"/>
</dbReference>
<evidence type="ECO:0000256" key="8">
    <source>
        <dbReference type="RuleBase" id="RU003943"/>
    </source>
</evidence>
<dbReference type="InterPro" id="IPR001626">
    <property type="entry name" value="ABC_TroCD"/>
</dbReference>
<dbReference type="Pfam" id="PF00950">
    <property type="entry name" value="ABC-3"/>
    <property type="match status" value="1"/>
</dbReference>
<feature type="transmembrane region" description="Helical" evidence="9">
    <location>
        <begin position="259"/>
        <end position="283"/>
    </location>
</feature>
<dbReference type="Gene3D" id="1.10.3470.10">
    <property type="entry name" value="ABC transporter involved in vitamin B12 uptake, BtuC"/>
    <property type="match status" value="1"/>
</dbReference>
<organism evidence="10 11">
    <name type="scientific">Halomonas eurihalina</name>
    <dbReference type="NCBI Taxonomy" id="42566"/>
    <lineage>
        <taxon>Bacteria</taxon>
        <taxon>Pseudomonadati</taxon>
        <taxon>Pseudomonadota</taxon>
        <taxon>Gammaproteobacteria</taxon>
        <taxon>Oceanospirillales</taxon>
        <taxon>Halomonadaceae</taxon>
        <taxon>Halomonas</taxon>
    </lineage>
</organism>
<dbReference type="PANTHER" id="PTHR30477:SF8">
    <property type="entry name" value="METAL TRANSPORT SYSTEM MEMBRANE PROTEIN CT_070-RELATED"/>
    <property type="match status" value="1"/>
</dbReference>
<dbReference type="PANTHER" id="PTHR30477">
    <property type="entry name" value="ABC-TRANSPORTER METAL-BINDING PROTEIN"/>
    <property type="match status" value="1"/>
</dbReference>
<protein>
    <submittedName>
        <fullName evidence="10">Metal ABC transporter permease</fullName>
    </submittedName>
</protein>